<dbReference type="AlphaFoldDB" id="A0AAD9JBC1"/>
<comment type="caution">
    <text evidence="1">The sequence shown here is derived from an EMBL/GenBank/DDBJ whole genome shotgun (WGS) entry which is preliminary data.</text>
</comment>
<gene>
    <name evidence="1" type="ORF">LSH36_441g01046</name>
</gene>
<dbReference type="Proteomes" id="UP001208570">
    <property type="component" value="Unassembled WGS sequence"/>
</dbReference>
<dbReference type="EMBL" id="JAODUP010000441">
    <property type="protein sequence ID" value="KAK2149699.1"/>
    <property type="molecule type" value="Genomic_DNA"/>
</dbReference>
<proteinExistence type="predicted"/>
<organism evidence="1 2">
    <name type="scientific">Paralvinella palmiformis</name>
    <dbReference type="NCBI Taxonomy" id="53620"/>
    <lineage>
        <taxon>Eukaryota</taxon>
        <taxon>Metazoa</taxon>
        <taxon>Spiralia</taxon>
        <taxon>Lophotrochozoa</taxon>
        <taxon>Annelida</taxon>
        <taxon>Polychaeta</taxon>
        <taxon>Sedentaria</taxon>
        <taxon>Canalipalpata</taxon>
        <taxon>Terebellida</taxon>
        <taxon>Terebelliformia</taxon>
        <taxon>Alvinellidae</taxon>
        <taxon>Paralvinella</taxon>
    </lineage>
</organism>
<keyword evidence="2" id="KW-1185">Reference proteome</keyword>
<protein>
    <submittedName>
        <fullName evidence="1">Uncharacterized protein</fullName>
    </submittedName>
</protein>
<evidence type="ECO:0000313" key="1">
    <source>
        <dbReference type="EMBL" id="KAK2149699.1"/>
    </source>
</evidence>
<name>A0AAD9JBC1_9ANNE</name>
<sequence>MVQTRTRRDVTSGLSFIRKGWKKLTRRLRGFTDISIQQQIEMRKALNKKMRTTTRRNTRINRSVTNLSRELRDQVPLSSVPLPVVPVTSVCPNDVTDDVDVFDVSCGESYQCSSSDCQGKLYL</sequence>
<reference evidence="1" key="1">
    <citation type="journal article" date="2023" name="Mol. Biol. Evol.">
        <title>Third-Generation Sequencing Reveals the Adaptive Role of the Epigenome in Three Deep-Sea Polychaetes.</title>
        <authorList>
            <person name="Perez M."/>
            <person name="Aroh O."/>
            <person name="Sun Y."/>
            <person name="Lan Y."/>
            <person name="Juniper S.K."/>
            <person name="Young C.R."/>
            <person name="Angers B."/>
            <person name="Qian P.Y."/>
        </authorList>
    </citation>
    <scope>NUCLEOTIDE SEQUENCE</scope>
    <source>
        <strain evidence="1">P08H-3</strain>
    </source>
</reference>
<accession>A0AAD9JBC1</accession>
<evidence type="ECO:0000313" key="2">
    <source>
        <dbReference type="Proteomes" id="UP001208570"/>
    </source>
</evidence>